<feature type="compositionally biased region" description="Acidic residues" evidence="6">
    <location>
        <begin position="503"/>
        <end position="514"/>
    </location>
</feature>
<dbReference type="OrthoDB" id="10262656at2759"/>
<feature type="transmembrane region" description="Helical" evidence="7">
    <location>
        <begin position="476"/>
        <end position="496"/>
    </location>
</feature>
<evidence type="ECO:0000313" key="10">
    <source>
        <dbReference type="Proteomes" id="UP000799438"/>
    </source>
</evidence>
<evidence type="ECO:0000256" key="6">
    <source>
        <dbReference type="SAM" id="MobiDB-lite"/>
    </source>
</evidence>
<protein>
    <recommendedName>
        <fullName evidence="8">Major facilitator superfamily (MFS) profile domain-containing protein</fullName>
    </recommendedName>
</protein>
<dbReference type="AlphaFoldDB" id="A0A6A6B266"/>
<keyword evidence="2" id="KW-0813">Transport</keyword>
<keyword evidence="3 7" id="KW-0812">Transmembrane</keyword>
<evidence type="ECO:0000256" key="5">
    <source>
        <dbReference type="ARBA" id="ARBA00023136"/>
    </source>
</evidence>
<dbReference type="GO" id="GO:0016020">
    <property type="term" value="C:membrane"/>
    <property type="evidence" value="ECO:0007669"/>
    <property type="project" value="UniProtKB-SubCell"/>
</dbReference>
<keyword evidence="10" id="KW-1185">Reference proteome</keyword>
<dbReference type="SUPFAM" id="SSF103473">
    <property type="entry name" value="MFS general substrate transporter"/>
    <property type="match status" value="1"/>
</dbReference>
<comment type="subcellular location">
    <subcellularLocation>
        <location evidence="1">Membrane</location>
        <topology evidence="1">Multi-pass membrane protein</topology>
    </subcellularLocation>
</comment>
<name>A0A6A6B266_9PEZI</name>
<dbReference type="Gene3D" id="1.20.1250.20">
    <property type="entry name" value="MFS general substrate transporter like domains"/>
    <property type="match status" value="1"/>
</dbReference>
<feature type="transmembrane region" description="Helical" evidence="7">
    <location>
        <begin position="345"/>
        <end position="364"/>
    </location>
</feature>
<feature type="compositionally biased region" description="Polar residues" evidence="6">
    <location>
        <begin position="581"/>
        <end position="592"/>
    </location>
</feature>
<evidence type="ECO:0000256" key="3">
    <source>
        <dbReference type="ARBA" id="ARBA00022692"/>
    </source>
</evidence>
<dbReference type="GO" id="GO:0022857">
    <property type="term" value="F:transmembrane transporter activity"/>
    <property type="evidence" value="ECO:0007669"/>
    <property type="project" value="InterPro"/>
</dbReference>
<evidence type="ECO:0000256" key="7">
    <source>
        <dbReference type="SAM" id="Phobius"/>
    </source>
</evidence>
<sequence length="634" mass="68405">MPAPRLPRQQFVILALCRFAEPLALTSVFPYLPEMVESFKVPKNKIAKWAGIASAIFSLGQCATSIAWGRASDKYGRKTIILLGLFNTMLTSLLWGFSTSLPMALIVRALQGAGNGNVGILRTMVAELCPWKELQPRAFSIMPLVYNVGSVFGPAIGGALANPLHVDITKPRGDSFFEKFPYALPNIVSACVFLAGIMTGILYLHETLASKKGQKDYGLILGQRLNHTVLEGLTRVKNLLRQARGEEIEPLLKRPGLTSPEAHNDQEADSIAPAKSPEDQKAPSVRDVLTTQSCMNLLVYTILAAHSIGYDQLLPVFMHHPEQHMLNTENPLKFSGGFGIDSGRIGTLFTLYGFLGILYQLFLFPPVARHYGVVRCFRVVSLIFPVCFFLTPFTALLPTSTSRQVVMFMIMMVKGCASTFAFPCSTILLTNSATSLRILGTLNGIATSVSAIGRAAGPAIGGSTFTMGVEHGYVIVPFWIFAAISLLGAIPAFLLIEGEGFGPEEPDVSDEENQEPARCSRGDSDSLSSEDDYGVVGELLSRTTTISSGVLDNDIDDDVGTANMIHPQPSSSLPSGGLHRNTASSRRGSGAQQKGRPIRRKTSVPIGMGMGFRRHSSNLGLSRDGYGTGQSWGG</sequence>
<evidence type="ECO:0000256" key="1">
    <source>
        <dbReference type="ARBA" id="ARBA00004141"/>
    </source>
</evidence>
<feature type="region of interest" description="Disordered" evidence="6">
    <location>
        <begin position="558"/>
        <end position="634"/>
    </location>
</feature>
<evidence type="ECO:0000256" key="2">
    <source>
        <dbReference type="ARBA" id="ARBA00022448"/>
    </source>
</evidence>
<dbReference type="CDD" id="cd17330">
    <property type="entry name" value="MFS_SLC46_TetA_like"/>
    <property type="match status" value="1"/>
</dbReference>
<accession>A0A6A6B266</accession>
<keyword evidence="5 7" id="KW-0472">Membrane</keyword>
<feature type="compositionally biased region" description="Low complexity" evidence="6">
    <location>
        <begin position="569"/>
        <end position="578"/>
    </location>
</feature>
<dbReference type="InterPro" id="IPR001958">
    <property type="entry name" value="Tet-R_TetA/multi-R_MdtG-like"/>
</dbReference>
<proteinExistence type="predicted"/>
<dbReference type="PROSITE" id="PS50850">
    <property type="entry name" value="MFS"/>
    <property type="match status" value="1"/>
</dbReference>
<dbReference type="InterPro" id="IPR011701">
    <property type="entry name" value="MFS"/>
</dbReference>
<dbReference type="PANTHER" id="PTHR23504:SF8">
    <property type="entry name" value="TRANSPORTER, PUTATIVE (AFU_ORTHOLOGUE AFUA_1G03730)-RELATED"/>
    <property type="match status" value="1"/>
</dbReference>
<feature type="region of interest" description="Disordered" evidence="6">
    <location>
        <begin position="503"/>
        <end position="530"/>
    </location>
</feature>
<dbReference type="Pfam" id="PF07690">
    <property type="entry name" value="MFS_1"/>
    <property type="match status" value="2"/>
</dbReference>
<dbReference type="PRINTS" id="PR01035">
    <property type="entry name" value="TCRTETA"/>
</dbReference>
<reference evidence="9" key="1">
    <citation type="journal article" date="2020" name="Stud. Mycol.">
        <title>101 Dothideomycetes genomes: a test case for predicting lifestyles and emergence of pathogens.</title>
        <authorList>
            <person name="Haridas S."/>
            <person name="Albert R."/>
            <person name="Binder M."/>
            <person name="Bloem J."/>
            <person name="Labutti K."/>
            <person name="Salamov A."/>
            <person name="Andreopoulos B."/>
            <person name="Baker S."/>
            <person name="Barry K."/>
            <person name="Bills G."/>
            <person name="Bluhm B."/>
            <person name="Cannon C."/>
            <person name="Castanera R."/>
            <person name="Culley D."/>
            <person name="Daum C."/>
            <person name="Ezra D."/>
            <person name="Gonzalez J."/>
            <person name="Henrissat B."/>
            <person name="Kuo A."/>
            <person name="Liang C."/>
            <person name="Lipzen A."/>
            <person name="Lutzoni F."/>
            <person name="Magnuson J."/>
            <person name="Mondo S."/>
            <person name="Nolan M."/>
            <person name="Ohm R."/>
            <person name="Pangilinan J."/>
            <person name="Park H.-J."/>
            <person name="Ramirez L."/>
            <person name="Alfaro M."/>
            <person name="Sun H."/>
            <person name="Tritt A."/>
            <person name="Yoshinaga Y."/>
            <person name="Zwiers L.-H."/>
            <person name="Turgeon B."/>
            <person name="Goodwin S."/>
            <person name="Spatafora J."/>
            <person name="Crous P."/>
            <person name="Grigoriev I."/>
        </authorList>
    </citation>
    <scope>NUCLEOTIDE SEQUENCE</scope>
    <source>
        <strain evidence="9">CBS 121167</strain>
    </source>
</reference>
<gene>
    <name evidence="9" type="ORF">K452DRAFT_290869</name>
</gene>
<evidence type="ECO:0000256" key="4">
    <source>
        <dbReference type="ARBA" id="ARBA00022989"/>
    </source>
</evidence>
<feature type="domain" description="Major facilitator superfamily (MFS) profile" evidence="8">
    <location>
        <begin position="10"/>
        <end position="500"/>
    </location>
</feature>
<feature type="region of interest" description="Disordered" evidence="6">
    <location>
        <begin position="251"/>
        <end position="285"/>
    </location>
</feature>
<dbReference type="InterPro" id="IPR036259">
    <property type="entry name" value="MFS_trans_sf"/>
</dbReference>
<dbReference type="InterPro" id="IPR020846">
    <property type="entry name" value="MFS_dom"/>
</dbReference>
<dbReference type="EMBL" id="ML995497">
    <property type="protein sequence ID" value="KAF2138279.1"/>
    <property type="molecule type" value="Genomic_DNA"/>
</dbReference>
<organism evidence="9 10">
    <name type="scientific">Aplosporella prunicola CBS 121167</name>
    <dbReference type="NCBI Taxonomy" id="1176127"/>
    <lineage>
        <taxon>Eukaryota</taxon>
        <taxon>Fungi</taxon>
        <taxon>Dikarya</taxon>
        <taxon>Ascomycota</taxon>
        <taxon>Pezizomycotina</taxon>
        <taxon>Dothideomycetes</taxon>
        <taxon>Dothideomycetes incertae sedis</taxon>
        <taxon>Botryosphaeriales</taxon>
        <taxon>Aplosporellaceae</taxon>
        <taxon>Aplosporella</taxon>
    </lineage>
</organism>
<feature type="transmembrane region" description="Helical" evidence="7">
    <location>
        <begin position="297"/>
        <end position="318"/>
    </location>
</feature>
<evidence type="ECO:0000259" key="8">
    <source>
        <dbReference type="PROSITE" id="PS50850"/>
    </source>
</evidence>
<feature type="transmembrane region" description="Helical" evidence="7">
    <location>
        <begin position="376"/>
        <end position="399"/>
    </location>
</feature>
<feature type="transmembrane region" description="Helical" evidence="7">
    <location>
        <begin position="182"/>
        <end position="204"/>
    </location>
</feature>
<dbReference type="RefSeq" id="XP_033393992.1">
    <property type="nucleotide sequence ID" value="XM_033541072.1"/>
</dbReference>
<feature type="transmembrane region" description="Helical" evidence="7">
    <location>
        <begin position="80"/>
        <end position="98"/>
    </location>
</feature>
<evidence type="ECO:0000313" key="9">
    <source>
        <dbReference type="EMBL" id="KAF2138279.1"/>
    </source>
</evidence>
<dbReference type="GeneID" id="54298568"/>
<dbReference type="Proteomes" id="UP000799438">
    <property type="component" value="Unassembled WGS sequence"/>
</dbReference>
<keyword evidence="4 7" id="KW-1133">Transmembrane helix</keyword>
<feature type="transmembrane region" description="Helical" evidence="7">
    <location>
        <begin position="46"/>
        <end position="68"/>
    </location>
</feature>
<feature type="transmembrane region" description="Helical" evidence="7">
    <location>
        <begin position="405"/>
        <end position="429"/>
    </location>
</feature>
<dbReference type="PANTHER" id="PTHR23504">
    <property type="entry name" value="MAJOR FACILITATOR SUPERFAMILY DOMAIN-CONTAINING PROTEIN 10"/>
    <property type="match status" value="1"/>
</dbReference>